<reference evidence="1 2" key="1">
    <citation type="journal article" date="2017" name="Int. J. Syst. Evol. Microbiol.">
        <title>Mycobacterium talmoniae sp. nov., a slowly growing mycobacterium isolated from human respiratory samples.</title>
        <authorList>
            <person name="Davidson R.M."/>
            <person name="DeGroote M.A."/>
            <person name="Marola J.L."/>
            <person name="Buss S."/>
            <person name="Jones V."/>
            <person name="McNeil M.R."/>
            <person name="Freifeld A.G."/>
            <person name="Elaine Epperson L."/>
            <person name="Hasan N.A."/>
            <person name="Jackson M."/>
            <person name="Iwen P.C."/>
            <person name="Salfinger M."/>
            <person name="Strong M."/>
        </authorList>
    </citation>
    <scope>NUCLEOTIDE SEQUENCE [LARGE SCALE GENOMIC DNA]</scope>
    <source>
        <strain evidence="1 2">ATCC BAA-2683</strain>
    </source>
</reference>
<dbReference type="Proteomes" id="UP000238296">
    <property type="component" value="Unassembled WGS sequence"/>
</dbReference>
<organism evidence="1 2">
    <name type="scientific">Mycobacterium talmoniae</name>
    <dbReference type="NCBI Taxonomy" id="1858794"/>
    <lineage>
        <taxon>Bacteria</taxon>
        <taxon>Bacillati</taxon>
        <taxon>Actinomycetota</taxon>
        <taxon>Actinomycetes</taxon>
        <taxon>Mycobacteriales</taxon>
        <taxon>Mycobacteriaceae</taxon>
        <taxon>Mycobacterium</taxon>
    </lineage>
</organism>
<evidence type="ECO:0000313" key="1">
    <source>
        <dbReference type="EMBL" id="PQM49560.1"/>
    </source>
</evidence>
<proteinExistence type="predicted"/>
<keyword evidence="1" id="KW-0456">Lyase</keyword>
<evidence type="ECO:0000313" key="2">
    <source>
        <dbReference type="Proteomes" id="UP000238296"/>
    </source>
</evidence>
<comment type="caution">
    <text evidence="1">The sequence shown here is derived from an EMBL/GenBank/DDBJ whole genome shotgun (WGS) entry which is preliminary data.</text>
</comment>
<gene>
    <name evidence="1" type="ORF">C1Y40_00211</name>
</gene>
<protein>
    <submittedName>
        <fullName evidence="1">2-methylcitrate dehydratase</fullName>
        <ecNumber evidence="1">4.2.1.79</ecNumber>
    </submittedName>
</protein>
<dbReference type="EMBL" id="PPEA01000039">
    <property type="protein sequence ID" value="PQM49560.1"/>
    <property type="molecule type" value="Genomic_DNA"/>
</dbReference>
<dbReference type="GO" id="GO:0047547">
    <property type="term" value="F:2-methylcitrate dehydratase activity"/>
    <property type="evidence" value="ECO:0007669"/>
    <property type="project" value="UniProtKB-EC"/>
</dbReference>
<accession>A0A2S8BSA5</accession>
<dbReference type="AlphaFoldDB" id="A0A2S8BSA5"/>
<dbReference type="EC" id="4.2.1.79" evidence="1"/>
<sequence length="48" mass="5024">MEPAEQQRFLAAVDGLADLKGGALSALNVRVDATVLDKAPTIPSGIFR</sequence>
<name>A0A2S8BSA5_9MYCO</name>